<dbReference type="Pfam" id="PF00486">
    <property type="entry name" value="Trans_reg_C"/>
    <property type="match status" value="1"/>
</dbReference>
<dbReference type="KEGG" id="puo:RZN69_16780"/>
<keyword evidence="3" id="KW-0805">Transcription regulation</keyword>
<name>A0AAQ3QSE7_9BACT</name>
<protein>
    <submittedName>
        <fullName evidence="10">Response regulator transcription factor</fullName>
    </submittedName>
</protein>
<accession>A0AAQ3QSE7</accession>
<evidence type="ECO:0000256" key="3">
    <source>
        <dbReference type="ARBA" id="ARBA00023015"/>
    </source>
</evidence>
<dbReference type="Gene3D" id="1.10.10.10">
    <property type="entry name" value="Winged helix-like DNA-binding domain superfamily/Winged helix DNA-binding domain"/>
    <property type="match status" value="1"/>
</dbReference>
<dbReference type="PANTHER" id="PTHR48111:SF22">
    <property type="entry name" value="REGULATOR OF RPOS"/>
    <property type="match status" value="1"/>
</dbReference>
<proteinExistence type="predicted"/>
<keyword evidence="2" id="KW-0902">Two-component regulatory system</keyword>
<keyword evidence="11" id="KW-1185">Reference proteome</keyword>
<dbReference type="InterPro" id="IPR039420">
    <property type="entry name" value="WalR-like"/>
</dbReference>
<dbReference type="Pfam" id="PF00072">
    <property type="entry name" value="Response_reg"/>
    <property type="match status" value="1"/>
</dbReference>
<dbReference type="SMART" id="SM00448">
    <property type="entry name" value="REC"/>
    <property type="match status" value="1"/>
</dbReference>
<keyword evidence="4 7" id="KW-0238">DNA-binding</keyword>
<dbReference type="GO" id="GO:0032993">
    <property type="term" value="C:protein-DNA complex"/>
    <property type="evidence" value="ECO:0007669"/>
    <property type="project" value="TreeGrafter"/>
</dbReference>
<organism evidence="10 11">
    <name type="scientific">Rubellicoccus peritrichatus</name>
    <dbReference type="NCBI Taxonomy" id="3080537"/>
    <lineage>
        <taxon>Bacteria</taxon>
        <taxon>Pseudomonadati</taxon>
        <taxon>Verrucomicrobiota</taxon>
        <taxon>Opitutia</taxon>
        <taxon>Puniceicoccales</taxon>
        <taxon>Cerasicoccaceae</taxon>
        <taxon>Rubellicoccus</taxon>
    </lineage>
</organism>
<dbReference type="InterPro" id="IPR036388">
    <property type="entry name" value="WH-like_DNA-bd_sf"/>
</dbReference>
<reference evidence="10 11" key="1">
    <citation type="submission" date="2023-10" db="EMBL/GenBank/DDBJ databases">
        <title>Rubellicoccus peritrichatus gen. nov., sp. nov., isolated from an algae of coral reef tank.</title>
        <authorList>
            <person name="Luo J."/>
        </authorList>
    </citation>
    <scope>NUCLEOTIDE SEQUENCE [LARGE SCALE GENOMIC DNA]</scope>
    <source>
        <strain evidence="10 11">CR14</strain>
    </source>
</reference>
<evidence type="ECO:0000259" key="9">
    <source>
        <dbReference type="PROSITE" id="PS51755"/>
    </source>
</evidence>
<evidence type="ECO:0000256" key="6">
    <source>
        <dbReference type="PROSITE-ProRule" id="PRU00169"/>
    </source>
</evidence>
<evidence type="ECO:0000256" key="2">
    <source>
        <dbReference type="ARBA" id="ARBA00023012"/>
    </source>
</evidence>
<feature type="modified residue" description="4-aspartylphosphate" evidence="6">
    <location>
        <position position="51"/>
    </location>
</feature>
<evidence type="ECO:0000259" key="8">
    <source>
        <dbReference type="PROSITE" id="PS50110"/>
    </source>
</evidence>
<dbReference type="PROSITE" id="PS50110">
    <property type="entry name" value="RESPONSE_REGULATORY"/>
    <property type="match status" value="1"/>
</dbReference>
<feature type="DNA-binding region" description="OmpR/PhoB-type" evidence="7">
    <location>
        <begin position="124"/>
        <end position="218"/>
    </location>
</feature>
<dbReference type="Gene3D" id="3.40.50.2300">
    <property type="match status" value="1"/>
</dbReference>
<dbReference type="EMBL" id="CP136920">
    <property type="protein sequence ID" value="WOO40276.1"/>
    <property type="molecule type" value="Genomic_DNA"/>
</dbReference>
<dbReference type="GO" id="GO:0000156">
    <property type="term" value="F:phosphorelay response regulator activity"/>
    <property type="evidence" value="ECO:0007669"/>
    <property type="project" value="TreeGrafter"/>
</dbReference>
<evidence type="ECO:0000256" key="7">
    <source>
        <dbReference type="PROSITE-ProRule" id="PRU01091"/>
    </source>
</evidence>
<evidence type="ECO:0000313" key="10">
    <source>
        <dbReference type="EMBL" id="WOO40276.1"/>
    </source>
</evidence>
<dbReference type="SUPFAM" id="SSF52172">
    <property type="entry name" value="CheY-like"/>
    <property type="match status" value="1"/>
</dbReference>
<dbReference type="InterPro" id="IPR011006">
    <property type="entry name" value="CheY-like_superfamily"/>
</dbReference>
<dbReference type="RefSeq" id="WP_317832446.1">
    <property type="nucleotide sequence ID" value="NZ_CP136920.1"/>
</dbReference>
<dbReference type="GO" id="GO:0006355">
    <property type="term" value="P:regulation of DNA-templated transcription"/>
    <property type="evidence" value="ECO:0007669"/>
    <property type="project" value="InterPro"/>
</dbReference>
<dbReference type="GO" id="GO:0005829">
    <property type="term" value="C:cytosol"/>
    <property type="evidence" value="ECO:0007669"/>
    <property type="project" value="TreeGrafter"/>
</dbReference>
<evidence type="ECO:0000256" key="1">
    <source>
        <dbReference type="ARBA" id="ARBA00022553"/>
    </source>
</evidence>
<dbReference type="InterPro" id="IPR001867">
    <property type="entry name" value="OmpR/PhoB-type_DNA-bd"/>
</dbReference>
<evidence type="ECO:0000313" key="11">
    <source>
        <dbReference type="Proteomes" id="UP001304300"/>
    </source>
</evidence>
<gene>
    <name evidence="10" type="ORF">RZN69_16780</name>
</gene>
<feature type="domain" description="OmpR/PhoB-type" evidence="9">
    <location>
        <begin position="124"/>
        <end position="218"/>
    </location>
</feature>
<dbReference type="CDD" id="cd00383">
    <property type="entry name" value="trans_reg_C"/>
    <property type="match status" value="1"/>
</dbReference>
<feature type="domain" description="Response regulatory" evidence="8">
    <location>
        <begin position="2"/>
        <end position="116"/>
    </location>
</feature>
<keyword evidence="1 6" id="KW-0597">Phosphoprotein</keyword>
<evidence type="ECO:0000256" key="4">
    <source>
        <dbReference type="ARBA" id="ARBA00023125"/>
    </source>
</evidence>
<dbReference type="PANTHER" id="PTHR48111">
    <property type="entry name" value="REGULATOR OF RPOS"/>
    <property type="match status" value="1"/>
</dbReference>
<dbReference type="AlphaFoldDB" id="A0AAQ3QSE7"/>
<dbReference type="FunFam" id="3.40.50.2300:FF:000001">
    <property type="entry name" value="DNA-binding response regulator PhoB"/>
    <property type="match status" value="1"/>
</dbReference>
<dbReference type="SMART" id="SM00862">
    <property type="entry name" value="Trans_reg_C"/>
    <property type="match status" value="1"/>
</dbReference>
<dbReference type="GO" id="GO:0000976">
    <property type="term" value="F:transcription cis-regulatory region binding"/>
    <property type="evidence" value="ECO:0007669"/>
    <property type="project" value="TreeGrafter"/>
</dbReference>
<dbReference type="PROSITE" id="PS51755">
    <property type="entry name" value="OMPR_PHOB"/>
    <property type="match status" value="1"/>
</dbReference>
<evidence type="ECO:0000256" key="5">
    <source>
        <dbReference type="ARBA" id="ARBA00023163"/>
    </source>
</evidence>
<dbReference type="Proteomes" id="UP001304300">
    <property type="component" value="Chromosome"/>
</dbReference>
<dbReference type="InterPro" id="IPR001789">
    <property type="entry name" value="Sig_transdc_resp-reg_receiver"/>
</dbReference>
<sequence length="218" mass="25021">MKILVVEDDSDVRNSLRQTLEDENFVVDTVDNGAEGLYRASEWQYDVILLDVMLPELDGWHILNKLRDQKIQTPVLMLTALDDLDDRVRGLTTGADDYMVKPYHERELLARIQALHRRSLGLTQNVIKIGRVEINTAQRTVKLNGELISLTAYRYRILEYLATRRGEVISQSELAEAIVGEDETALSNVIDVQIHHIRRQLGKDFVRNRRGLGYVIPD</sequence>
<dbReference type="Gene3D" id="6.10.250.690">
    <property type="match status" value="1"/>
</dbReference>
<keyword evidence="5" id="KW-0804">Transcription</keyword>